<organism evidence="3 4">
    <name type="scientific">Acidianus ambivalens</name>
    <name type="common">Desulfurolobus ambivalens</name>
    <dbReference type="NCBI Taxonomy" id="2283"/>
    <lineage>
        <taxon>Archaea</taxon>
        <taxon>Thermoproteota</taxon>
        <taxon>Thermoprotei</taxon>
        <taxon>Sulfolobales</taxon>
        <taxon>Sulfolobaceae</taxon>
        <taxon>Acidianus</taxon>
    </lineage>
</organism>
<dbReference type="Gene3D" id="3.60.15.10">
    <property type="entry name" value="Ribonuclease Z/Hydroxyacylglutathione hydrolase-like"/>
    <property type="match status" value="1"/>
</dbReference>
<evidence type="ECO:0000313" key="3">
    <source>
        <dbReference type="EMBL" id="QGR21474.1"/>
    </source>
</evidence>
<dbReference type="InterPro" id="IPR050855">
    <property type="entry name" value="NDM-1-like"/>
</dbReference>
<feature type="domain" description="Metallo-beta-lactamase" evidence="1">
    <location>
        <begin position="19"/>
        <end position="201"/>
    </location>
</feature>
<dbReference type="InterPro" id="IPR036866">
    <property type="entry name" value="RibonucZ/Hydroxyglut_hydro"/>
</dbReference>
<dbReference type="Pfam" id="PF00753">
    <property type="entry name" value="Lactamase_B"/>
    <property type="match status" value="1"/>
</dbReference>
<dbReference type="SMART" id="SM00849">
    <property type="entry name" value="Lactamase_B"/>
    <property type="match status" value="1"/>
</dbReference>
<protein>
    <submittedName>
        <fullName evidence="3">MBL fold metallo-hydrolase</fullName>
    </submittedName>
</protein>
<dbReference type="KEGG" id="aamb:D1866_05335"/>
<dbReference type="AlphaFoldDB" id="A0A650CUD6"/>
<reference evidence="3 4" key="2">
    <citation type="submission" date="2019-10" db="EMBL/GenBank/DDBJ databases">
        <title>Genome Sequences from Six Type Strain Members of the Archaeal Family Sulfolobaceae: Acidianus ambivalens, Acidianus infernus, Metallosphaera prunae, Stygiolobus azoricus, Sulfolobus metallicus, and Sulfurisphaera ohwakuensis.</title>
        <authorList>
            <person name="Counts J.A."/>
            <person name="Kelly R.M."/>
        </authorList>
    </citation>
    <scope>NUCLEOTIDE SEQUENCE [LARGE SCALE GENOMIC DNA]</scope>
    <source>
        <strain evidence="3 4">LEI 10</strain>
    </source>
</reference>
<dbReference type="Proteomes" id="UP000474054">
    <property type="component" value="Unassembled WGS sequence"/>
</dbReference>
<dbReference type="InterPro" id="IPR001279">
    <property type="entry name" value="Metallo-B-lactamas"/>
</dbReference>
<dbReference type="CDD" id="cd07726">
    <property type="entry name" value="ST1585-like_MBL-fold"/>
    <property type="match status" value="1"/>
</dbReference>
<evidence type="ECO:0000313" key="2">
    <source>
        <dbReference type="EMBL" id="MQL55969.1"/>
    </source>
</evidence>
<proteinExistence type="predicted"/>
<dbReference type="InterPro" id="IPR037482">
    <property type="entry name" value="ST1585_MBL-fold"/>
</dbReference>
<keyword evidence="4" id="KW-1185">Reference proteome</keyword>
<gene>
    <name evidence="3" type="ORF">D1866_05335</name>
    <name evidence="2" type="ORF">GFB69_09490</name>
</gene>
<reference evidence="2 5" key="1">
    <citation type="submission" date="2019-10" db="EMBL/GenBank/DDBJ databases">
        <title>Comparative genomics of sulfur disproportionating microorganisms.</title>
        <authorList>
            <person name="Ward L.M."/>
            <person name="Bertran E."/>
            <person name="Johnston D."/>
        </authorList>
    </citation>
    <scope>NUCLEOTIDE SEQUENCE [LARGE SCALE GENOMIC DNA]</scope>
    <source>
        <strain evidence="2 5">DSM 3772</strain>
    </source>
</reference>
<dbReference type="Proteomes" id="UP000426328">
    <property type="component" value="Chromosome"/>
</dbReference>
<dbReference type="PANTHER" id="PTHR42951:SF4">
    <property type="entry name" value="ACYL-COENZYME A THIOESTERASE MBLAC2"/>
    <property type="match status" value="1"/>
</dbReference>
<accession>A0A650CUD6</accession>
<sequence>MPCKGIHAVPSGPIEFPELVYSFVICDEKVVMIDGGVANSIMDVSFLDKLDYLVITHLHIDHIGLIPDIVSTYKPKILVYEGYKKYLENPDKINKTARQILGELVDIYGEVKPINGDILEVKGGEEIKIGKNTMRIFYTPGHAKHHISVMIGDVLYTGDSAGGRYNGIPFPTTPPPLDLEKYISSLEFQISLKPRVVGLSHGGFTSSSHLLEHLEQIKSNQRVDIDLGGTQGEILRRHLEINYKGLEEARSKAVGNKGLSQKP</sequence>
<dbReference type="PANTHER" id="PTHR42951">
    <property type="entry name" value="METALLO-BETA-LACTAMASE DOMAIN-CONTAINING"/>
    <property type="match status" value="1"/>
</dbReference>
<evidence type="ECO:0000259" key="1">
    <source>
        <dbReference type="SMART" id="SM00849"/>
    </source>
</evidence>
<dbReference type="GO" id="GO:0016787">
    <property type="term" value="F:hydrolase activity"/>
    <property type="evidence" value="ECO:0007669"/>
    <property type="project" value="UniProtKB-KW"/>
</dbReference>
<dbReference type="SUPFAM" id="SSF56281">
    <property type="entry name" value="Metallo-hydrolase/oxidoreductase"/>
    <property type="match status" value="1"/>
</dbReference>
<keyword evidence="3" id="KW-0378">Hydrolase</keyword>
<name>A0A650CUD6_ACIAM</name>
<dbReference type="GeneID" id="42779137"/>
<dbReference type="EMBL" id="WHYS01000002">
    <property type="protein sequence ID" value="MQL55969.1"/>
    <property type="molecule type" value="Genomic_DNA"/>
</dbReference>
<evidence type="ECO:0000313" key="5">
    <source>
        <dbReference type="Proteomes" id="UP000474054"/>
    </source>
</evidence>
<dbReference type="EMBL" id="CP045482">
    <property type="protein sequence ID" value="QGR21474.1"/>
    <property type="molecule type" value="Genomic_DNA"/>
</dbReference>
<dbReference type="RefSeq" id="WP_152942238.1">
    <property type="nucleotide sequence ID" value="NZ_CP045482.1"/>
</dbReference>
<evidence type="ECO:0000313" key="4">
    <source>
        <dbReference type="Proteomes" id="UP000426328"/>
    </source>
</evidence>